<organism evidence="1 2">
    <name type="scientific">Xenorhabdus stockiae</name>
    <dbReference type="NCBI Taxonomy" id="351614"/>
    <lineage>
        <taxon>Bacteria</taxon>
        <taxon>Pseudomonadati</taxon>
        <taxon>Pseudomonadota</taxon>
        <taxon>Gammaproteobacteria</taxon>
        <taxon>Enterobacterales</taxon>
        <taxon>Morganellaceae</taxon>
        <taxon>Xenorhabdus</taxon>
    </lineage>
</organism>
<protein>
    <submittedName>
        <fullName evidence="1">Uncharacterized protein</fullName>
    </submittedName>
</protein>
<proteinExistence type="predicted"/>
<dbReference type="EMBL" id="NJAJ01000066">
    <property type="protein sequence ID" value="PHM60521.1"/>
    <property type="molecule type" value="Genomic_DNA"/>
</dbReference>
<accession>A0A2D0KAR9</accession>
<reference evidence="1 2" key="1">
    <citation type="journal article" date="2017" name="Nat. Microbiol.">
        <title>Natural product diversity associated with the nematode symbionts Photorhabdus and Xenorhabdus.</title>
        <authorList>
            <person name="Tobias N.J."/>
            <person name="Wolff H."/>
            <person name="Djahanschiri B."/>
            <person name="Grundmann F."/>
            <person name="Kronenwerth M."/>
            <person name="Shi Y.M."/>
            <person name="Simonyi S."/>
            <person name="Grun P."/>
            <person name="Shapiro-Ilan D."/>
            <person name="Pidot S.J."/>
            <person name="Stinear T.P."/>
            <person name="Ebersberger I."/>
            <person name="Bode H.B."/>
        </authorList>
    </citation>
    <scope>NUCLEOTIDE SEQUENCE [LARGE SCALE GENOMIC DNA]</scope>
    <source>
        <strain evidence="1 2">DSM 17904</strain>
    </source>
</reference>
<name>A0A2D0KAR9_9GAMM</name>
<evidence type="ECO:0000313" key="1">
    <source>
        <dbReference type="EMBL" id="PHM60521.1"/>
    </source>
</evidence>
<dbReference type="RefSeq" id="WP_169926704.1">
    <property type="nucleotide sequence ID" value="NZ_CAWNRH010000144.1"/>
</dbReference>
<sequence length="51" mass="5751">MEEIICPDCGSPNAYLYDGETAKNTVCLDCNRITISRNSELKKENSPEKQE</sequence>
<dbReference type="AlphaFoldDB" id="A0A2D0KAR9"/>
<keyword evidence="2" id="KW-1185">Reference proteome</keyword>
<gene>
    <name evidence="1" type="ORF">Xsto_03930</name>
</gene>
<dbReference type="Proteomes" id="UP000222366">
    <property type="component" value="Unassembled WGS sequence"/>
</dbReference>
<comment type="caution">
    <text evidence="1">The sequence shown here is derived from an EMBL/GenBank/DDBJ whole genome shotgun (WGS) entry which is preliminary data.</text>
</comment>
<evidence type="ECO:0000313" key="2">
    <source>
        <dbReference type="Proteomes" id="UP000222366"/>
    </source>
</evidence>